<dbReference type="InterPro" id="IPR029068">
    <property type="entry name" value="Glyas_Bleomycin-R_OHBP_Dase"/>
</dbReference>
<feature type="domain" description="VOC" evidence="1">
    <location>
        <begin position="4"/>
        <end position="114"/>
    </location>
</feature>
<dbReference type="EMBL" id="PYHR01000002">
    <property type="protein sequence ID" value="PWD49496.1"/>
    <property type="molecule type" value="Genomic_DNA"/>
</dbReference>
<dbReference type="InterPro" id="IPR041581">
    <property type="entry name" value="Glyoxalase_6"/>
</dbReference>
<dbReference type="Proteomes" id="UP000245166">
    <property type="component" value="Unassembled WGS sequence"/>
</dbReference>
<dbReference type="PROSITE" id="PS51819">
    <property type="entry name" value="VOC"/>
    <property type="match status" value="1"/>
</dbReference>
<dbReference type="Pfam" id="PF18029">
    <property type="entry name" value="Glyoxalase_6"/>
    <property type="match status" value="1"/>
</dbReference>
<gene>
    <name evidence="2" type="ORF">C8046_00930</name>
</gene>
<dbReference type="Gene3D" id="3.10.180.10">
    <property type="entry name" value="2,3-Dihydroxybiphenyl 1,2-Dioxygenase, domain 1"/>
    <property type="match status" value="1"/>
</dbReference>
<organism evidence="2 3">
    <name type="scientific">Serinibacter arcticus</name>
    <dbReference type="NCBI Taxonomy" id="1655435"/>
    <lineage>
        <taxon>Bacteria</taxon>
        <taxon>Bacillati</taxon>
        <taxon>Actinomycetota</taxon>
        <taxon>Actinomycetes</taxon>
        <taxon>Micrococcales</taxon>
        <taxon>Beutenbergiaceae</taxon>
        <taxon>Serinibacter</taxon>
    </lineage>
</organism>
<reference evidence="2 3" key="1">
    <citation type="submission" date="2018-03" db="EMBL/GenBank/DDBJ databases">
        <title>Genome assembly of novel Miniimonas species PCH200.</title>
        <authorList>
            <person name="Thakur V."/>
            <person name="Kumar V."/>
            <person name="Singh D."/>
        </authorList>
    </citation>
    <scope>NUCLEOTIDE SEQUENCE [LARGE SCALE GENOMIC DNA]</scope>
    <source>
        <strain evidence="2 3">PCH200</strain>
    </source>
</reference>
<dbReference type="RefSeq" id="WP_109227879.1">
    <property type="nucleotide sequence ID" value="NZ_PYHR01000002.1"/>
</dbReference>
<protein>
    <submittedName>
        <fullName evidence="2">Glyoxalase</fullName>
    </submittedName>
</protein>
<dbReference type="CDD" id="cd06587">
    <property type="entry name" value="VOC"/>
    <property type="match status" value="1"/>
</dbReference>
<dbReference type="PANTHER" id="PTHR35908">
    <property type="entry name" value="HYPOTHETICAL FUSION PROTEIN"/>
    <property type="match status" value="1"/>
</dbReference>
<dbReference type="PANTHER" id="PTHR35908:SF1">
    <property type="entry name" value="CONSERVED PROTEIN"/>
    <property type="match status" value="1"/>
</dbReference>
<evidence type="ECO:0000259" key="1">
    <source>
        <dbReference type="PROSITE" id="PS51819"/>
    </source>
</evidence>
<sequence length="119" mass="12774">MGLNLGMITTDSTDPVPLAHWWAGILDGEVLAENEGWFVVVSTPSGTLAFQKVDEVTPGKNRVHVDLVVDGDLDVEHARLVELGAASLGERSEGENRWFTLADPQGNEFCVATEATEGP</sequence>
<accession>A0A2U1ZR96</accession>
<comment type="caution">
    <text evidence="2">The sequence shown here is derived from an EMBL/GenBank/DDBJ whole genome shotgun (WGS) entry which is preliminary data.</text>
</comment>
<dbReference type="OrthoDB" id="15077at2"/>
<keyword evidence="3" id="KW-1185">Reference proteome</keyword>
<proteinExistence type="predicted"/>
<name>A0A2U1ZR96_9MICO</name>
<evidence type="ECO:0000313" key="2">
    <source>
        <dbReference type="EMBL" id="PWD49496.1"/>
    </source>
</evidence>
<evidence type="ECO:0000313" key="3">
    <source>
        <dbReference type="Proteomes" id="UP000245166"/>
    </source>
</evidence>
<dbReference type="AlphaFoldDB" id="A0A2U1ZR96"/>
<dbReference type="SUPFAM" id="SSF54593">
    <property type="entry name" value="Glyoxalase/Bleomycin resistance protein/Dihydroxybiphenyl dioxygenase"/>
    <property type="match status" value="1"/>
</dbReference>
<dbReference type="InterPro" id="IPR037523">
    <property type="entry name" value="VOC_core"/>
</dbReference>